<comment type="caution">
    <text evidence="2">The sequence shown here is derived from an EMBL/GenBank/DDBJ whole genome shotgun (WGS) entry which is preliminary data.</text>
</comment>
<evidence type="ECO:0000313" key="3">
    <source>
        <dbReference type="Proteomes" id="UP000600139"/>
    </source>
</evidence>
<dbReference type="EMBL" id="JAENIK010000011">
    <property type="protein sequence ID" value="MBK1816695.1"/>
    <property type="molecule type" value="Genomic_DNA"/>
</dbReference>
<keyword evidence="3" id="KW-1185">Reference proteome</keyword>
<dbReference type="AlphaFoldDB" id="A0A934VC15"/>
<organism evidence="2 3">
    <name type="scientific">Luteolibacter yonseiensis</name>
    <dbReference type="NCBI Taxonomy" id="1144680"/>
    <lineage>
        <taxon>Bacteria</taxon>
        <taxon>Pseudomonadati</taxon>
        <taxon>Verrucomicrobiota</taxon>
        <taxon>Verrucomicrobiia</taxon>
        <taxon>Verrucomicrobiales</taxon>
        <taxon>Verrucomicrobiaceae</taxon>
        <taxon>Luteolibacter</taxon>
    </lineage>
</organism>
<name>A0A934VC15_9BACT</name>
<gene>
    <name evidence="2" type="ORF">JIN84_13800</name>
</gene>
<evidence type="ECO:0000313" key="2">
    <source>
        <dbReference type="EMBL" id="MBK1816695.1"/>
    </source>
</evidence>
<feature type="region of interest" description="Disordered" evidence="1">
    <location>
        <begin position="48"/>
        <end position="67"/>
    </location>
</feature>
<reference evidence="2" key="1">
    <citation type="submission" date="2021-01" db="EMBL/GenBank/DDBJ databases">
        <title>Modified the classification status of verrucomicrobia.</title>
        <authorList>
            <person name="Feng X."/>
        </authorList>
    </citation>
    <scope>NUCLEOTIDE SEQUENCE</scope>
    <source>
        <strain evidence="2">JCM 18052</strain>
    </source>
</reference>
<dbReference type="Proteomes" id="UP000600139">
    <property type="component" value="Unassembled WGS sequence"/>
</dbReference>
<accession>A0A934VC15</accession>
<proteinExistence type="predicted"/>
<dbReference type="RefSeq" id="WP_200351624.1">
    <property type="nucleotide sequence ID" value="NZ_BAABHZ010000006.1"/>
</dbReference>
<protein>
    <submittedName>
        <fullName evidence="2">Uncharacterized protein</fullName>
    </submittedName>
</protein>
<sequence>MKFSLATSLLILVLGGAMGLMQRSRLTGLRQDQAELVTRAGTLGITVQPSDETPLTKRQREEAGGGRAGEILSRLVPEAKEMEQREKSGEEISDTDTAQLLKQLVGLDAGQLKQVIAGVHDDPGLSDEMRGNLTGVMVMLLAEQNPAAALALVSDSKDLLADESTRKQMMLSALTRWSKQDPQAALSWMRGHTESYPELAEDETKQSIISGAAETDPKLAIKLMVEMKPDDVSSAISTLVETGTTPEKRSAVLAALREYATTLPDETEREDLIATSLEDMARSLSNEKLASVKTWLDAANLNPAETSQFAAGLSYFNTKEETGQWIDWMAGNLPAEDIAENVDNLVGQWTQQDYLAAGRWLSNAAEGPAKAAAVKTYAATVAEYEPQTAVQWALTLPADERQETFEAIYENWPKRDSAAAEAFAKAHGIEVTPE</sequence>
<feature type="compositionally biased region" description="Basic and acidic residues" evidence="1">
    <location>
        <begin position="54"/>
        <end position="64"/>
    </location>
</feature>
<evidence type="ECO:0000256" key="1">
    <source>
        <dbReference type="SAM" id="MobiDB-lite"/>
    </source>
</evidence>